<gene>
    <name evidence="4" type="primary">fliE</name>
    <name evidence="5" type="ORF">QZM52_25835</name>
</gene>
<reference evidence="5" key="1">
    <citation type="submission" date="2023-07" db="EMBL/GenBank/DDBJ databases">
        <title>A collection of bacterial strains from the Burkholderia cepacia Research Laboratory and Repository.</title>
        <authorList>
            <person name="Lipuma J."/>
            <person name="Spilker T."/>
            <person name="Caverly L."/>
        </authorList>
    </citation>
    <scope>NUCLEOTIDE SEQUENCE</scope>
    <source>
        <strain evidence="5">AU42020</strain>
    </source>
</reference>
<organism evidence="5 6">
    <name type="scientific">Burkholderia metallica</name>
    <dbReference type="NCBI Taxonomy" id="488729"/>
    <lineage>
        <taxon>Bacteria</taxon>
        <taxon>Pseudomonadati</taxon>
        <taxon>Pseudomonadota</taxon>
        <taxon>Betaproteobacteria</taxon>
        <taxon>Burkholderiales</taxon>
        <taxon>Burkholderiaceae</taxon>
        <taxon>Burkholderia</taxon>
        <taxon>Burkholderia cepacia complex</taxon>
    </lineage>
</organism>
<dbReference type="Proteomes" id="UP001171606">
    <property type="component" value="Unassembled WGS sequence"/>
</dbReference>
<name>A0ABT8PI12_9BURK</name>
<comment type="similarity">
    <text evidence="2 4">Belongs to the FliE family.</text>
</comment>
<dbReference type="InterPro" id="IPR001624">
    <property type="entry name" value="FliE"/>
</dbReference>
<keyword evidence="5" id="KW-0966">Cell projection</keyword>
<dbReference type="EMBL" id="JAUJSQ010000011">
    <property type="protein sequence ID" value="MDN7934703.1"/>
    <property type="molecule type" value="Genomic_DNA"/>
</dbReference>
<dbReference type="PRINTS" id="PR01006">
    <property type="entry name" value="FLGHOOKFLIE"/>
</dbReference>
<dbReference type="HAMAP" id="MF_00724">
    <property type="entry name" value="FliE"/>
    <property type="match status" value="1"/>
</dbReference>
<dbReference type="PANTHER" id="PTHR34653">
    <property type="match status" value="1"/>
</dbReference>
<protein>
    <recommendedName>
        <fullName evidence="4">Flagellar hook-basal body complex protein FliE</fullName>
    </recommendedName>
</protein>
<dbReference type="PANTHER" id="PTHR34653:SF1">
    <property type="entry name" value="FLAGELLAR HOOK-BASAL BODY COMPLEX PROTEIN FLIE"/>
    <property type="match status" value="1"/>
</dbReference>
<comment type="caution">
    <text evidence="5">The sequence shown here is derived from an EMBL/GenBank/DDBJ whole genome shotgun (WGS) entry which is preliminary data.</text>
</comment>
<dbReference type="RefSeq" id="WP_254605284.1">
    <property type="nucleotide sequence ID" value="NZ_JAUJSQ010000011.1"/>
</dbReference>
<evidence type="ECO:0000256" key="4">
    <source>
        <dbReference type="HAMAP-Rule" id="MF_00724"/>
    </source>
</evidence>
<dbReference type="Pfam" id="PF02049">
    <property type="entry name" value="FliE"/>
    <property type="match status" value="1"/>
</dbReference>
<evidence type="ECO:0000256" key="3">
    <source>
        <dbReference type="ARBA" id="ARBA00023143"/>
    </source>
</evidence>
<evidence type="ECO:0000313" key="6">
    <source>
        <dbReference type="Proteomes" id="UP001171606"/>
    </source>
</evidence>
<keyword evidence="5" id="KW-0282">Flagellum</keyword>
<comment type="subcellular location">
    <subcellularLocation>
        <location evidence="1 4">Bacterial flagellum basal body</location>
    </subcellularLocation>
</comment>
<accession>A0ABT8PI12</accession>
<evidence type="ECO:0000256" key="1">
    <source>
        <dbReference type="ARBA" id="ARBA00004117"/>
    </source>
</evidence>
<keyword evidence="5" id="KW-0969">Cilium</keyword>
<evidence type="ECO:0000313" key="5">
    <source>
        <dbReference type="EMBL" id="MDN7934703.1"/>
    </source>
</evidence>
<proteinExistence type="inferred from homology"/>
<keyword evidence="3 4" id="KW-0975">Bacterial flagellum</keyword>
<sequence>MDIALTSAMLESIQSGQPDVGAVAGRSADTATAHGGGFADAMKHAIEQVDAQQRAAGEKLVAVDRGDSDDLVSAVLESQQADLSFSMMVQVRNKVMSAFDDVIKMPV</sequence>
<evidence type="ECO:0000256" key="2">
    <source>
        <dbReference type="ARBA" id="ARBA00009272"/>
    </source>
</evidence>
<keyword evidence="6" id="KW-1185">Reference proteome</keyword>